<dbReference type="PANTHER" id="PTHR47268:SF4">
    <property type="entry name" value="ACYLPHOSPHATASE"/>
    <property type="match status" value="1"/>
</dbReference>
<evidence type="ECO:0000256" key="1">
    <source>
        <dbReference type="ARBA" id="ARBA00005614"/>
    </source>
</evidence>
<comment type="similarity">
    <text evidence="1 5">Belongs to the acylphosphatase family.</text>
</comment>
<dbReference type="InterPro" id="IPR001792">
    <property type="entry name" value="Acylphosphatase-like_dom"/>
</dbReference>
<dbReference type="AlphaFoldDB" id="A0A1F6E5A3"/>
<evidence type="ECO:0000313" key="8">
    <source>
        <dbReference type="Proteomes" id="UP000176914"/>
    </source>
</evidence>
<feature type="active site" evidence="4">
    <location>
        <position position="38"/>
    </location>
</feature>
<accession>A0A1F6E5A3</accession>
<evidence type="ECO:0000256" key="3">
    <source>
        <dbReference type="ARBA" id="ARBA00047645"/>
    </source>
</evidence>
<dbReference type="InterPro" id="IPR036046">
    <property type="entry name" value="Acylphosphatase-like_dom_sf"/>
</dbReference>
<dbReference type="GO" id="GO:0003998">
    <property type="term" value="F:acylphosphatase activity"/>
    <property type="evidence" value="ECO:0007669"/>
    <property type="project" value="UniProtKB-EC"/>
</dbReference>
<reference evidence="7 8" key="1">
    <citation type="journal article" date="2016" name="Nat. Commun.">
        <title>Thousands of microbial genomes shed light on interconnected biogeochemical processes in an aquifer system.</title>
        <authorList>
            <person name="Anantharaman K."/>
            <person name="Brown C.T."/>
            <person name="Hug L.A."/>
            <person name="Sharon I."/>
            <person name="Castelle C.J."/>
            <person name="Probst A.J."/>
            <person name="Thomas B.C."/>
            <person name="Singh A."/>
            <person name="Wilkins M.J."/>
            <person name="Karaoz U."/>
            <person name="Brodie E.L."/>
            <person name="Williams K.H."/>
            <person name="Hubbard S.S."/>
            <person name="Banfield J.F."/>
        </authorList>
    </citation>
    <scope>NUCLEOTIDE SEQUENCE [LARGE SCALE GENOMIC DNA]</scope>
</reference>
<gene>
    <name evidence="7" type="ORF">A3C20_02250</name>
</gene>
<dbReference type="Pfam" id="PF00708">
    <property type="entry name" value="Acylphosphatase"/>
    <property type="match status" value="1"/>
</dbReference>
<feature type="active site" evidence="4">
    <location>
        <position position="20"/>
    </location>
</feature>
<evidence type="ECO:0000256" key="2">
    <source>
        <dbReference type="ARBA" id="ARBA00012150"/>
    </source>
</evidence>
<dbReference type="Proteomes" id="UP000176914">
    <property type="component" value="Unassembled WGS sequence"/>
</dbReference>
<dbReference type="PANTHER" id="PTHR47268">
    <property type="entry name" value="ACYLPHOSPHATASE"/>
    <property type="match status" value="1"/>
</dbReference>
<keyword evidence="4" id="KW-0378">Hydrolase</keyword>
<feature type="domain" description="Acylphosphatase-like" evidence="6">
    <location>
        <begin position="5"/>
        <end position="92"/>
    </location>
</feature>
<comment type="caution">
    <text evidence="7">The sequence shown here is derived from an EMBL/GenBank/DDBJ whole genome shotgun (WGS) entry which is preliminary data.</text>
</comment>
<organism evidence="7 8">
    <name type="scientific">Candidatus Kaiserbacteria bacterium RIFCSPHIGHO2_02_FULL_55_25</name>
    <dbReference type="NCBI Taxonomy" id="1798498"/>
    <lineage>
        <taxon>Bacteria</taxon>
        <taxon>Candidatus Kaiseribacteriota</taxon>
    </lineage>
</organism>
<dbReference type="PROSITE" id="PS51160">
    <property type="entry name" value="ACYLPHOSPHATASE_3"/>
    <property type="match status" value="1"/>
</dbReference>
<dbReference type="EMBL" id="MFLL01000029">
    <property type="protein sequence ID" value="OGG68720.1"/>
    <property type="molecule type" value="Genomic_DNA"/>
</dbReference>
<dbReference type="Gene3D" id="3.30.70.100">
    <property type="match status" value="1"/>
</dbReference>
<name>A0A1F6E5A3_9BACT</name>
<dbReference type="EC" id="3.6.1.7" evidence="2 4"/>
<sequence length="92" mass="10579">METAEIRCIVSGKVQGVTYRDFIAKHARHLALTGYVRNMQDSKVEIVAQGVADSLEKFLEYARRGPLFASVSNIEVEWREPQERHHSFEVVF</sequence>
<proteinExistence type="inferred from homology"/>
<evidence type="ECO:0000259" key="6">
    <source>
        <dbReference type="PROSITE" id="PS51160"/>
    </source>
</evidence>
<dbReference type="InterPro" id="IPR020456">
    <property type="entry name" value="Acylphosphatase"/>
</dbReference>
<comment type="catalytic activity">
    <reaction evidence="3 4">
        <text>an acyl phosphate + H2O = a carboxylate + phosphate + H(+)</text>
        <dbReference type="Rhea" id="RHEA:14965"/>
        <dbReference type="ChEBI" id="CHEBI:15377"/>
        <dbReference type="ChEBI" id="CHEBI:15378"/>
        <dbReference type="ChEBI" id="CHEBI:29067"/>
        <dbReference type="ChEBI" id="CHEBI:43474"/>
        <dbReference type="ChEBI" id="CHEBI:59918"/>
        <dbReference type="EC" id="3.6.1.7"/>
    </reaction>
</comment>
<evidence type="ECO:0000313" key="7">
    <source>
        <dbReference type="EMBL" id="OGG68720.1"/>
    </source>
</evidence>
<evidence type="ECO:0000256" key="4">
    <source>
        <dbReference type="PROSITE-ProRule" id="PRU00520"/>
    </source>
</evidence>
<dbReference type="SUPFAM" id="SSF54975">
    <property type="entry name" value="Acylphosphatase/BLUF domain-like"/>
    <property type="match status" value="1"/>
</dbReference>
<protein>
    <recommendedName>
        <fullName evidence="2 4">acylphosphatase</fullName>
        <ecNumber evidence="2 4">3.6.1.7</ecNumber>
    </recommendedName>
</protein>
<evidence type="ECO:0000256" key="5">
    <source>
        <dbReference type="RuleBase" id="RU004168"/>
    </source>
</evidence>